<keyword evidence="1" id="KW-1133">Transmembrane helix</keyword>
<feature type="transmembrane region" description="Helical" evidence="1">
    <location>
        <begin position="84"/>
        <end position="104"/>
    </location>
</feature>
<evidence type="ECO:0008006" key="3">
    <source>
        <dbReference type="Google" id="ProtNLM"/>
    </source>
</evidence>
<keyword evidence="1" id="KW-0472">Membrane</keyword>
<sequence length="462" mass="51852">MTKPELTIFITLAVGITASLGILLRLFSDSEAMIALVAIVLSAIIAYKYPRTGLWTLLIYLPFSGSVTYSLGYGHIFFHLLKDAFYFPALIALIQVQPNLNPFFKLVKPLITALIFLLAVCLITLLAVHLPQQLIAQSSERPVLMWIFGSKVLIGYIPLILCAYYLIRDQQDLFFLTRLQVIVVLICCSLGLIQYILLVTGICEGSNNIAAYLDEPTLDARCFVGGSLLYSANWGNGLIRLPGTFVAPWQWAWFLISSIFFTYASSTSDSSPRWRVVSWVATVMVLLMSVISGQRVALVLTPVILLILSLLTVKAKHWFLTNLGIIFLGVWIASNLELVQNRWENLVGRWQASPPDEFIVRQFHWAMNSQEGVLGNGLGTATNAARIFGETRFIETYYAKLFYEMGPLGILAFLAVVSILTLLCFKALRSLQQTNLRRLGICLWVFVLVISYNTFYYPLDVE</sequence>
<feature type="transmembrane region" description="Helical" evidence="1">
    <location>
        <begin position="111"/>
        <end position="131"/>
    </location>
</feature>
<feature type="transmembrane region" description="Helical" evidence="1">
    <location>
        <begin position="57"/>
        <end position="78"/>
    </location>
</feature>
<dbReference type="AlphaFoldDB" id="A0A6B3NDF6"/>
<keyword evidence="1" id="KW-0812">Transmembrane</keyword>
<proteinExistence type="predicted"/>
<feature type="transmembrane region" description="Helical" evidence="1">
    <location>
        <begin position="179"/>
        <end position="198"/>
    </location>
</feature>
<feature type="transmembrane region" description="Helical" evidence="1">
    <location>
        <begin position="143"/>
        <end position="167"/>
    </location>
</feature>
<feature type="transmembrane region" description="Helical" evidence="1">
    <location>
        <begin position="297"/>
        <end position="313"/>
    </location>
</feature>
<accession>A0A6B3NDF6</accession>
<organism evidence="2">
    <name type="scientific">Symploca sp. SIO1C4</name>
    <dbReference type="NCBI Taxonomy" id="2607765"/>
    <lineage>
        <taxon>Bacteria</taxon>
        <taxon>Bacillati</taxon>
        <taxon>Cyanobacteriota</taxon>
        <taxon>Cyanophyceae</taxon>
        <taxon>Coleofasciculales</taxon>
        <taxon>Coleofasciculaceae</taxon>
        <taxon>Symploca</taxon>
    </lineage>
</organism>
<feature type="transmembrane region" description="Helical" evidence="1">
    <location>
        <begin position="408"/>
        <end position="428"/>
    </location>
</feature>
<feature type="transmembrane region" description="Helical" evidence="1">
    <location>
        <begin position="246"/>
        <end position="264"/>
    </location>
</feature>
<feature type="transmembrane region" description="Helical" evidence="1">
    <location>
        <begin position="7"/>
        <end position="27"/>
    </location>
</feature>
<feature type="transmembrane region" description="Helical" evidence="1">
    <location>
        <begin position="318"/>
        <end position="336"/>
    </location>
</feature>
<reference evidence="2" key="1">
    <citation type="submission" date="2019-11" db="EMBL/GenBank/DDBJ databases">
        <title>Genomic insights into an expanded diversity of filamentous marine cyanobacteria reveals the extraordinary biosynthetic potential of Moorea and Okeania.</title>
        <authorList>
            <person name="Ferreira Leao T."/>
            <person name="Wang M."/>
            <person name="Moss N."/>
            <person name="Da Silva R."/>
            <person name="Sanders J."/>
            <person name="Nurk S."/>
            <person name="Gurevich A."/>
            <person name="Humphrey G."/>
            <person name="Reher R."/>
            <person name="Zhu Q."/>
            <person name="Belda-Ferre P."/>
            <person name="Glukhov E."/>
            <person name="Rex R."/>
            <person name="Dorrestein P.C."/>
            <person name="Knight R."/>
            <person name="Pevzner P."/>
            <person name="Gerwick W.H."/>
            <person name="Gerwick L."/>
        </authorList>
    </citation>
    <scope>NUCLEOTIDE SEQUENCE</scope>
    <source>
        <strain evidence="2">SIO1C4</strain>
    </source>
</reference>
<feature type="transmembrane region" description="Helical" evidence="1">
    <location>
        <begin position="440"/>
        <end position="459"/>
    </location>
</feature>
<name>A0A6B3NDF6_9CYAN</name>
<evidence type="ECO:0000256" key="1">
    <source>
        <dbReference type="SAM" id="Phobius"/>
    </source>
</evidence>
<evidence type="ECO:0000313" key="2">
    <source>
        <dbReference type="EMBL" id="NER29633.1"/>
    </source>
</evidence>
<dbReference type="EMBL" id="JAAHFQ010000403">
    <property type="protein sequence ID" value="NER29633.1"/>
    <property type="molecule type" value="Genomic_DNA"/>
</dbReference>
<feature type="non-terminal residue" evidence="2">
    <location>
        <position position="462"/>
    </location>
</feature>
<feature type="transmembrane region" description="Helical" evidence="1">
    <location>
        <begin position="276"/>
        <end position="291"/>
    </location>
</feature>
<comment type="caution">
    <text evidence="2">The sequence shown here is derived from an EMBL/GenBank/DDBJ whole genome shotgun (WGS) entry which is preliminary data.</text>
</comment>
<feature type="transmembrane region" description="Helical" evidence="1">
    <location>
        <begin position="33"/>
        <end position="50"/>
    </location>
</feature>
<gene>
    <name evidence="2" type="ORF">F6J89_18945</name>
</gene>
<protein>
    <recommendedName>
        <fullName evidence="3">O-antigen ligase domain-containing protein</fullName>
    </recommendedName>
</protein>